<organism evidence="1 2">
    <name type="scientific">Sedimentibacter acidaminivorans</name>
    <dbReference type="NCBI Taxonomy" id="913099"/>
    <lineage>
        <taxon>Bacteria</taxon>
        <taxon>Bacillati</taxon>
        <taxon>Bacillota</taxon>
        <taxon>Tissierellia</taxon>
        <taxon>Sedimentibacter</taxon>
    </lineage>
</organism>
<proteinExistence type="predicted"/>
<gene>
    <name evidence="1" type="ORF">J2Z76_000818</name>
</gene>
<evidence type="ECO:0000313" key="1">
    <source>
        <dbReference type="EMBL" id="MBP1924961.1"/>
    </source>
</evidence>
<reference evidence="1 2" key="1">
    <citation type="submission" date="2021-03" db="EMBL/GenBank/DDBJ databases">
        <title>Genomic Encyclopedia of Type Strains, Phase IV (KMG-IV): sequencing the most valuable type-strain genomes for metagenomic binning, comparative biology and taxonomic classification.</title>
        <authorList>
            <person name="Goeker M."/>
        </authorList>
    </citation>
    <scope>NUCLEOTIDE SEQUENCE [LARGE SCALE GENOMIC DNA]</scope>
    <source>
        <strain evidence="1 2">DSM 24004</strain>
    </source>
</reference>
<sequence>MIDINYKEIKLKSKVNKYYKCIYMNYRIAVYTN</sequence>
<dbReference type="EMBL" id="JAGGKS010000002">
    <property type="protein sequence ID" value="MBP1924961.1"/>
    <property type="molecule type" value="Genomic_DNA"/>
</dbReference>
<evidence type="ECO:0000313" key="2">
    <source>
        <dbReference type="Proteomes" id="UP001519342"/>
    </source>
</evidence>
<dbReference type="Proteomes" id="UP001519342">
    <property type="component" value="Unassembled WGS sequence"/>
</dbReference>
<keyword evidence="2" id="KW-1185">Reference proteome</keyword>
<comment type="caution">
    <text evidence="1">The sequence shown here is derived from an EMBL/GenBank/DDBJ whole genome shotgun (WGS) entry which is preliminary data.</text>
</comment>
<accession>A0ABS4GBA3</accession>
<name>A0ABS4GBA3_9FIRM</name>
<protein>
    <submittedName>
        <fullName evidence="1">Uncharacterized protein</fullName>
    </submittedName>
</protein>